<feature type="chain" id="PRO_5040791149" evidence="1">
    <location>
        <begin position="22"/>
        <end position="85"/>
    </location>
</feature>
<dbReference type="RefSeq" id="XP_055886214.1">
    <property type="nucleotide sequence ID" value="XM_056030239.1"/>
</dbReference>
<sequence length="85" mass="9592">MARLAVITVFLLTCLLSPVYTGTWISRAAVCFQLTLATEIVTWSTTMKTITQIVVRLLSNAKKKRKVMEMINMDEDVGQILDWLG</sequence>
<evidence type="ECO:0000313" key="2">
    <source>
        <dbReference type="Proteomes" id="UP001165740"/>
    </source>
</evidence>
<accession>A0A9W3AG96</accession>
<feature type="signal peptide" evidence="1">
    <location>
        <begin position="1"/>
        <end position="21"/>
    </location>
</feature>
<dbReference type="AlphaFoldDB" id="A0A9W3AG96"/>
<evidence type="ECO:0000256" key="1">
    <source>
        <dbReference type="SAM" id="SignalP"/>
    </source>
</evidence>
<dbReference type="GeneID" id="106075001"/>
<name>A0A9W3AG96_BIOGL</name>
<proteinExistence type="predicted"/>
<keyword evidence="1" id="KW-0732">Signal</keyword>
<keyword evidence="2" id="KW-1185">Reference proteome</keyword>
<gene>
    <name evidence="3" type="primary">LOC106075001</name>
</gene>
<reference evidence="3" key="1">
    <citation type="submission" date="2025-08" db="UniProtKB">
        <authorList>
            <consortium name="RefSeq"/>
        </authorList>
    </citation>
    <scope>IDENTIFICATION</scope>
</reference>
<dbReference type="Proteomes" id="UP001165740">
    <property type="component" value="Chromosome 5"/>
</dbReference>
<evidence type="ECO:0000313" key="3">
    <source>
        <dbReference type="RefSeq" id="XP_055886214.1"/>
    </source>
</evidence>
<protein>
    <submittedName>
        <fullName evidence="3">Uncharacterized protein LOC106075001 isoform X2</fullName>
    </submittedName>
</protein>
<organism evidence="2 3">
    <name type="scientific">Biomphalaria glabrata</name>
    <name type="common">Bloodfluke planorb</name>
    <name type="synonym">Freshwater snail</name>
    <dbReference type="NCBI Taxonomy" id="6526"/>
    <lineage>
        <taxon>Eukaryota</taxon>
        <taxon>Metazoa</taxon>
        <taxon>Spiralia</taxon>
        <taxon>Lophotrochozoa</taxon>
        <taxon>Mollusca</taxon>
        <taxon>Gastropoda</taxon>
        <taxon>Heterobranchia</taxon>
        <taxon>Euthyneura</taxon>
        <taxon>Panpulmonata</taxon>
        <taxon>Hygrophila</taxon>
        <taxon>Lymnaeoidea</taxon>
        <taxon>Planorbidae</taxon>
        <taxon>Biomphalaria</taxon>
    </lineage>
</organism>